<dbReference type="PROSITE" id="PS51071">
    <property type="entry name" value="HTH_RPIR"/>
    <property type="match status" value="1"/>
</dbReference>
<dbReference type="GO" id="GO:0003677">
    <property type="term" value="F:DNA binding"/>
    <property type="evidence" value="ECO:0007669"/>
    <property type="project" value="UniProtKB-KW"/>
</dbReference>
<dbReference type="InterPro" id="IPR009057">
    <property type="entry name" value="Homeodomain-like_sf"/>
</dbReference>
<dbReference type="OrthoDB" id="370421at2"/>
<feature type="domain" description="SIS" evidence="5">
    <location>
        <begin position="127"/>
        <end position="267"/>
    </location>
</feature>
<evidence type="ECO:0000259" key="5">
    <source>
        <dbReference type="PROSITE" id="PS51464"/>
    </source>
</evidence>
<accession>A0A444PRG4</accession>
<dbReference type="RefSeq" id="WP_128495274.1">
    <property type="nucleotide sequence ID" value="NZ_RZNB01000004.1"/>
</dbReference>
<proteinExistence type="predicted"/>
<keyword evidence="1" id="KW-0805">Transcription regulation</keyword>
<dbReference type="InterPro" id="IPR036388">
    <property type="entry name" value="WH-like_DNA-bd_sf"/>
</dbReference>
<dbReference type="GO" id="GO:1901135">
    <property type="term" value="P:carbohydrate derivative metabolic process"/>
    <property type="evidence" value="ECO:0007669"/>
    <property type="project" value="InterPro"/>
</dbReference>
<dbReference type="Pfam" id="PF01418">
    <property type="entry name" value="HTH_6"/>
    <property type="match status" value="1"/>
</dbReference>
<dbReference type="CDD" id="cd05013">
    <property type="entry name" value="SIS_RpiR"/>
    <property type="match status" value="1"/>
</dbReference>
<evidence type="ECO:0000256" key="2">
    <source>
        <dbReference type="ARBA" id="ARBA00023125"/>
    </source>
</evidence>
<keyword evidence="3" id="KW-0804">Transcription</keyword>
<keyword evidence="2" id="KW-0238">DNA-binding</keyword>
<dbReference type="SUPFAM" id="SSF46689">
    <property type="entry name" value="Homeodomain-like"/>
    <property type="match status" value="1"/>
</dbReference>
<dbReference type="Gene3D" id="3.40.50.10490">
    <property type="entry name" value="Glucose-6-phosphate isomerase like protein, domain 1"/>
    <property type="match status" value="1"/>
</dbReference>
<dbReference type="Proteomes" id="UP000288547">
    <property type="component" value="Unassembled WGS sequence"/>
</dbReference>
<dbReference type="InterPro" id="IPR046348">
    <property type="entry name" value="SIS_dom_sf"/>
</dbReference>
<dbReference type="InterPro" id="IPR001347">
    <property type="entry name" value="SIS_dom"/>
</dbReference>
<comment type="caution">
    <text evidence="6">The sequence shown here is derived from an EMBL/GenBank/DDBJ whole genome shotgun (WGS) entry which is preliminary data.</text>
</comment>
<dbReference type="EMBL" id="RZNB01000004">
    <property type="protein sequence ID" value="RWZ49814.1"/>
    <property type="molecule type" value="Genomic_DNA"/>
</dbReference>
<dbReference type="InterPro" id="IPR000281">
    <property type="entry name" value="HTH_RpiR"/>
</dbReference>
<dbReference type="SUPFAM" id="SSF53697">
    <property type="entry name" value="SIS domain"/>
    <property type="match status" value="1"/>
</dbReference>
<reference evidence="6 7" key="1">
    <citation type="submission" date="2018-12" db="EMBL/GenBank/DDBJ databases">
        <authorList>
            <person name="Li F."/>
        </authorList>
    </citation>
    <scope>NUCLEOTIDE SEQUENCE [LARGE SCALE GENOMIC DNA]</scope>
    <source>
        <strain evidence="6 7">11W25H-1</strain>
    </source>
</reference>
<evidence type="ECO:0000313" key="6">
    <source>
        <dbReference type="EMBL" id="RWZ49814.1"/>
    </source>
</evidence>
<dbReference type="InterPro" id="IPR035472">
    <property type="entry name" value="RpiR-like_SIS"/>
</dbReference>
<dbReference type="InterPro" id="IPR047640">
    <property type="entry name" value="RpiR-like"/>
</dbReference>
<evidence type="ECO:0000259" key="4">
    <source>
        <dbReference type="PROSITE" id="PS51071"/>
    </source>
</evidence>
<dbReference type="PANTHER" id="PTHR30514">
    <property type="entry name" value="GLUCOKINASE"/>
    <property type="match status" value="1"/>
</dbReference>
<dbReference type="GO" id="GO:0097367">
    <property type="term" value="F:carbohydrate derivative binding"/>
    <property type="evidence" value="ECO:0007669"/>
    <property type="project" value="InterPro"/>
</dbReference>
<dbReference type="AlphaFoldDB" id="A0A444PRG4"/>
<evidence type="ECO:0000256" key="1">
    <source>
        <dbReference type="ARBA" id="ARBA00023015"/>
    </source>
</evidence>
<organism evidence="6 7">
    <name type="scientific">Labedella phragmitis</name>
    <dbReference type="NCBI Taxonomy" id="2498849"/>
    <lineage>
        <taxon>Bacteria</taxon>
        <taxon>Bacillati</taxon>
        <taxon>Actinomycetota</taxon>
        <taxon>Actinomycetes</taxon>
        <taxon>Micrococcales</taxon>
        <taxon>Microbacteriaceae</taxon>
        <taxon>Labedella</taxon>
    </lineage>
</organism>
<evidence type="ECO:0000313" key="7">
    <source>
        <dbReference type="Proteomes" id="UP000288547"/>
    </source>
</evidence>
<feature type="domain" description="HTH rpiR-type" evidence="4">
    <location>
        <begin position="7"/>
        <end position="83"/>
    </location>
</feature>
<gene>
    <name evidence="6" type="ORF">ELQ90_10655</name>
</gene>
<keyword evidence="7" id="KW-1185">Reference proteome</keyword>
<dbReference type="Gene3D" id="1.10.10.10">
    <property type="entry name" value="Winged helix-like DNA-binding domain superfamily/Winged helix DNA-binding domain"/>
    <property type="match status" value="1"/>
</dbReference>
<protein>
    <submittedName>
        <fullName evidence="6">MurR/RpiR family transcriptional regulator</fullName>
    </submittedName>
</protein>
<evidence type="ECO:0000256" key="3">
    <source>
        <dbReference type="ARBA" id="ARBA00023163"/>
    </source>
</evidence>
<sequence length="289" mass="30301">MTFDPGMPLLEHLAAELPSLRRSEKKVAELVASDPGFIVQGTMASVAEAAGVSEPTVMRFCTALGYDGFNQFRLALAQSVALGLPATLSTVSANDSIAVMASKVFDHSISSLDRARRYLDAAQIERAVDAILGARSLILTGLGASGIIAQDAAQKAPLFGVPCVVPTDPHQALMTVAVADPDDVLLAISNTGTTSSVIEIVDAAQAAGATVIGLTGADDSPLAQRVDIALVARTFEDTDMYTPTVSRIAALVIVDVLGTAVALRRGERHAERLSSMKEQLVTFRRRSAE</sequence>
<dbReference type="GO" id="GO:0003700">
    <property type="term" value="F:DNA-binding transcription factor activity"/>
    <property type="evidence" value="ECO:0007669"/>
    <property type="project" value="InterPro"/>
</dbReference>
<dbReference type="PANTHER" id="PTHR30514:SF1">
    <property type="entry name" value="HTH-TYPE TRANSCRIPTIONAL REGULATOR HEXR-RELATED"/>
    <property type="match status" value="1"/>
</dbReference>
<name>A0A444PRG4_9MICO</name>
<dbReference type="PROSITE" id="PS51464">
    <property type="entry name" value="SIS"/>
    <property type="match status" value="1"/>
</dbReference>
<dbReference type="Pfam" id="PF01380">
    <property type="entry name" value="SIS"/>
    <property type="match status" value="1"/>
</dbReference>